<dbReference type="Pfam" id="PF17963">
    <property type="entry name" value="Big_9"/>
    <property type="match status" value="1"/>
</dbReference>
<feature type="signal peptide" evidence="2">
    <location>
        <begin position="1"/>
        <end position="24"/>
    </location>
</feature>
<dbReference type="InterPro" id="IPR010221">
    <property type="entry name" value="VCBS_dom"/>
</dbReference>
<keyword evidence="2" id="KW-0732">Signal</keyword>
<evidence type="ECO:0008006" key="5">
    <source>
        <dbReference type="Google" id="ProtNLM"/>
    </source>
</evidence>
<reference evidence="3 4" key="1">
    <citation type="journal article" date="2015" name="BMC Genomics">
        <title>Genome mining reveals unlocked bioactive potential of marine Gram-negative bacteria.</title>
        <authorList>
            <person name="Machado H."/>
            <person name="Sonnenschein E.C."/>
            <person name="Melchiorsen J."/>
            <person name="Gram L."/>
        </authorList>
    </citation>
    <scope>NUCLEOTIDE SEQUENCE [LARGE SCALE GENOMIC DNA]</scope>
    <source>
        <strain evidence="3 4">S3137</strain>
    </source>
</reference>
<gene>
    <name evidence="3" type="ORF">TW72_07880</name>
</gene>
<feature type="compositionally biased region" description="Polar residues" evidence="1">
    <location>
        <begin position="36"/>
        <end position="47"/>
    </location>
</feature>
<dbReference type="eggNOG" id="COG4932">
    <property type="taxonomic scope" value="Bacteria"/>
</dbReference>
<evidence type="ECO:0000313" key="4">
    <source>
        <dbReference type="Proteomes" id="UP000033664"/>
    </source>
</evidence>
<comment type="caution">
    <text evidence="3">The sequence shown here is derived from an EMBL/GenBank/DDBJ whole genome shotgun (WGS) entry which is preliminary data.</text>
</comment>
<evidence type="ECO:0000313" key="3">
    <source>
        <dbReference type="EMBL" id="KJZ00582.1"/>
    </source>
</evidence>
<dbReference type="PATRIC" id="fig|151081.8.peg.2661"/>
<feature type="region of interest" description="Disordered" evidence="1">
    <location>
        <begin position="27"/>
        <end position="47"/>
    </location>
</feature>
<accession>A0A0F4Q220</accession>
<name>A0A0F4Q220_9GAMM</name>
<dbReference type="Gene3D" id="2.60.40.2810">
    <property type="match status" value="1"/>
</dbReference>
<dbReference type="NCBIfam" id="TIGR01965">
    <property type="entry name" value="VCBS_repeat"/>
    <property type="match status" value="1"/>
</dbReference>
<feature type="chain" id="PRO_5002474868" description="Cadherin-like domain-containing protein" evidence="2">
    <location>
        <begin position="25"/>
        <end position="175"/>
    </location>
</feature>
<keyword evidence="4" id="KW-1185">Reference proteome</keyword>
<proteinExistence type="predicted"/>
<evidence type="ECO:0000256" key="1">
    <source>
        <dbReference type="SAM" id="MobiDB-lite"/>
    </source>
</evidence>
<evidence type="ECO:0000256" key="2">
    <source>
        <dbReference type="SAM" id="SignalP"/>
    </source>
</evidence>
<sequence>MIIMRNLIQLAVATTLALTLSGCGSDNDGTDKKQPMPSNSAPSVADASFTTQADTELNGQLQASDADGDTLTFTLDMAPTNGTVTVNADGSFSYQPMLEYTGSDSFSFTVDDGKNMAVAATAQITVDALQVSFSSYSRAAFTAASDAMPARVNGRIFSNDVDTTEFYQDLVDASN</sequence>
<dbReference type="EMBL" id="JXXZ01000006">
    <property type="protein sequence ID" value="KJZ00582.1"/>
    <property type="molecule type" value="Genomic_DNA"/>
</dbReference>
<protein>
    <recommendedName>
        <fullName evidence="5">Cadherin-like domain-containing protein</fullName>
    </recommendedName>
</protein>
<organism evidence="3 4">
    <name type="scientific">Pseudoalteromonas ruthenica</name>
    <dbReference type="NCBI Taxonomy" id="151081"/>
    <lineage>
        <taxon>Bacteria</taxon>
        <taxon>Pseudomonadati</taxon>
        <taxon>Pseudomonadota</taxon>
        <taxon>Gammaproteobacteria</taxon>
        <taxon>Alteromonadales</taxon>
        <taxon>Pseudoalteromonadaceae</taxon>
        <taxon>Pseudoalteromonas</taxon>
    </lineage>
</organism>
<dbReference type="AlphaFoldDB" id="A0A0F4Q220"/>
<dbReference type="Proteomes" id="UP000033664">
    <property type="component" value="Unassembled WGS sequence"/>
</dbReference>
<dbReference type="PROSITE" id="PS51257">
    <property type="entry name" value="PROKAR_LIPOPROTEIN"/>
    <property type="match status" value="1"/>
</dbReference>